<evidence type="ECO:0000259" key="2">
    <source>
        <dbReference type="Pfam" id="PF14206"/>
    </source>
</evidence>
<accession>A0A511UZP9</accession>
<keyword evidence="4" id="KW-1185">Reference proteome</keyword>
<dbReference type="Pfam" id="PF07978">
    <property type="entry name" value="NIPSNAP"/>
    <property type="match status" value="1"/>
</dbReference>
<name>A0A511UZP9_9BACI</name>
<dbReference type="InterPro" id="IPR011008">
    <property type="entry name" value="Dimeric_a/b-barrel"/>
</dbReference>
<sequence>MFYRRKYYLVKEEFVDIFNEHFHRTNLPNQLKHGTRFIGRWMKDNGDGTVEIFAIWEYDSYEQYIEIENNIRSDEAHVRKIQDWYEKHGGRDDVLKHYLLEVRNEAIESTKPKYTCPCCGYKTLDEEPPGSWEICDICYWEDDPLQFEKPNEEGGANQPSLRQAQQNFHAFGACDEECIELVRKPNEHDDKDPHWKPLD</sequence>
<dbReference type="InterPro" id="IPR025983">
    <property type="entry name" value="Cys_rich_CPCC"/>
</dbReference>
<dbReference type="Gene3D" id="3.30.70.100">
    <property type="match status" value="1"/>
</dbReference>
<dbReference type="Pfam" id="PF14206">
    <property type="entry name" value="Cys_rich_CPCC"/>
    <property type="match status" value="1"/>
</dbReference>
<organism evidence="3 4">
    <name type="scientific">Cerasibacillus quisquiliarum</name>
    <dbReference type="NCBI Taxonomy" id="227865"/>
    <lineage>
        <taxon>Bacteria</taxon>
        <taxon>Bacillati</taxon>
        <taxon>Bacillota</taxon>
        <taxon>Bacilli</taxon>
        <taxon>Bacillales</taxon>
        <taxon>Bacillaceae</taxon>
        <taxon>Cerasibacillus</taxon>
    </lineage>
</organism>
<comment type="caution">
    <text evidence="3">The sequence shown here is derived from an EMBL/GenBank/DDBJ whole genome shotgun (WGS) entry which is preliminary data.</text>
</comment>
<reference evidence="3 4" key="1">
    <citation type="submission" date="2019-07" db="EMBL/GenBank/DDBJ databases">
        <title>Whole genome shotgun sequence of Cerasibacillus quisquiliarum NBRC 102429.</title>
        <authorList>
            <person name="Hosoyama A."/>
            <person name="Uohara A."/>
            <person name="Ohji S."/>
            <person name="Ichikawa N."/>
        </authorList>
    </citation>
    <scope>NUCLEOTIDE SEQUENCE [LARGE SCALE GENOMIC DNA]</scope>
    <source>
        <strain evidence="3 4">NBRC 102429</strain>
    </source>
</reference>
<protein>
    <recommendedName>
        <fullName evidence="5">Cysteine-rich CPCC domain-containing protein</fullName>
    </recommendedName>
</protein>
<proteinExistence type="predicted"/>
<evidence type="ECO:0000259" key="1">
    <source>
        <dbReference type="Pfam" id="PF07978"/>
    </source>
</evidence>
<gene>
    <name evidence="3" type="ORF">CQU01_23650</name>
</gene>
<dbReference type="SUPFAM" id="SSF54909">
    <property type="entry name" value="Dimeric alpha+beta barrel"/>
    <property type="match status" value="1"/>
</dbReference>
<evidence type="ECO:0000313" key="3">
    <source>
        <dbReference type="EMBL" id="GEN32127.1"/>
    </source>
</evidence>
<feature type="domain" description="Cysteine-rich CPCC" evidence="2">
    <location>
        <begin position="114"/>
        <end position="188"/>
    </location>
</feature>
<feature type="domain" description="NIPSNAP" evidence="1">
    <location>
        <begin position="6"/>
        <end position="76"/>
    </location>
</feature>
<dbReference type="AlphaFoldDB" id="A0A511UZP9"/>
<dbReference type="Proteomes" id="UP000321491">
    <property type="component" value="Unassembled WGS sequence"/>
</dbReference>
<evidence type="ECO:0000313" key="4">
    <source>
        <dbReference type="Proteomes" id="UP000321491"/>
    </source>
</evidence>
<dbReference type="EMBL" id="BJXW01000029">
    <property type="protein sequence ID" value="GEN32127.1"/>
    <property type="molecule type" value="Genomic_DNA"/>
</dbReference>
<evidence type="ECO:0008006" key="5">
    <source>
        <dbReference type="Google" id="ProtNLM"/>
    </source>
</evidence>
<dbReference type="InterPro" id="IPR012577">
    <property type="entry name" value="NIPSNAP"/>
</dbReference>